<name>A0A2K3PB69_TRIPR</name>
<evidence type="ECO:0000256" key="3">
    <source>
        <dbReference type="ARBA" id="ARBA00022559"/>
    </source>
</evidence>
<evidence type="ECO:0000313" key="17">
    <source>
        <dbReference type="EMBL" id="PNY12536.1"/>
    </source>
</evidence>
<evidence type="ECO:0000256" key="6">
    <source>
        <dbReference type="ARBA" id="ARBA00022723"/>
    </source>
</evidence>
<dbReference type="Gene3D" id="2.40.30.10">
    <property type="entry name" value="Translation factors"/>
    <property type="match status" value="1"/>
</dbReference>
<dbReference type="Pfam" id="PF08022">
    <property type="entry name" value="FAD_binding_8"/>
    <property type="match status" value="1"/>
</dbReference>
<dbReference type="InterPro" id="IPR013130">
    <property type="entry name" value="Fe3_Rdtase_TM_dom"/>
</dbReference>
<sequence>MGTNEIEVVSSELIERVPHHNNGSLNRRKTKSNSVISPELEQDDEDGDDEGFAEATFVLQGDSVTLESVKPVTDNGEIGKLEKKRSFGVSVVKTASFHLKRLAAFSKVKKYDRTDSAAFHALKKFKFITVAKTDGDNGWSEVEKRFDDITEETNGLLHRSQFSKCIGMKKGSENFGGELFDGMCRRKHMVQDSIDKAVMKEFWEQISEPKFDSRLKTFFDMIDKNGDGRITENEITEIISLSAATNNLSNIKNQAKEYAALIMEELDPDGLGYIMVEHLEMLLLHGSDDSTEIESKDLSQMLDSIKPSVMCALFTYKFIQYRRKAAYEVMGHCVCMAKGAAETLKLNMAIILLPVCRNTVTWLRSKTKLGIVVPFNDNLNFHKVIAVAIAIGVGIHAIYHLACDFPSLLHANSEKYKLMEPYFGKQPTNYWHFVKSWEGVTGIIMVVLMTIAFTLASPWFRRSRVKVPKPEKLKCLETLDSRRKIFAFNTLKILQPLNNLIGFNAFWYSHHLFVFVYALLIVHGIKLYFTKEWYKKTTWMYLAIPIIIYALERLTRLLRSRIKSVKILKAVVYPGDVLGLHMSKPKGFKYKSGQYMFVNCADVSPFQWHPFSITSAPEDDYLSVHIKDQGDWTKSLISKFKE</sequence>
<reference evidence="17 18" key="2">
    <citation type="journal article" date="2017" name="Front. Plant Sci.">
        <title>Gene Classification and Mining of Molecular Markers Useful in Red Clover (Trifolium pratense) Breeding.</title>
        <authorList>
            <person name="Istvanek J."/>
            <person name="Dluhosova J."/>
            <person name="Dluhos P."/>
            <person name="Patkova L."/>
            <person name="Nedelnik J."/>
            <person name="Repkova J."/>
        </authorList>
    </citation>
    <scope>NUCLEOTIDE SEQUENCE [LARGE SCALE GENOMIC DNA]</scope>
    <source>
        <strain evidence="18">cv. Tatra</strain>
        <tissue evidence="17">Young leaves</tissue>
    </source>
</reference>
<feature type="domain" description="FAD-binding FR-type" evidence="16">
    <location>
        <begin position="555"/>
        <end position="642"/>
    </location>
</feature>
<comment type="caution">
    <text evidence="17">The sequence shown here is derived from an EMBL/GenBank/DDBJ whole genome shotgun (WGS) entry which is preliminary data.</text>
</comment>
<accession>A0A2K3PB69</accession>
<keyword evidence="5 14" id="KW-0812">Transmembrane</keyword>
<dbReference type="GO" id="GO:0004601">
    <property type="term" value="F:peroxidase activity"/>
    <property type="evidence" value="ECO:0007669"/>
    <property type="project" value="UniProtKB-KW"/>
</dbReference>
<evidence type="ECO:0000256" key="1">
    <source>
        <dbReference type="ARBA" id="ARBA00004141"/>
    </source>
</evidence>
<keyword evidence="4" id="KW-0285">Flavoprotein</keyword>
<keyword evidence="8" id="KW-0106">Calcium</keyword>
<reference evidence="17 18" key="1">
    <citation type="journal article" date="2014" name="Am. J. Bot.">
        <title>Genome assembly and annotation for red clover (Trifolium pratense; Fabaceae).</title>
        <authorList>
            <person name="Istvanek J."/>
            <person name="Jaros M."/>
            <person name="Krenek A."/>
            <person name="Repkova J."/>
        </authorList>
    </citation>
    <scope>NUCLEOTIDE SEQUENCE [LARGE SCALE GENOMIC DNA]</scope>
    <source>
        <strain evidence="18">cv. Tatra</strain>
        <tissue evidence="17">Young leaves</tissue>
    </source>
</reference>
<dbReference type="PANTHER" id="PTHR11972:SF152">
    <property type="entry name" value="RESPIRATORY BURST OXIDASE HOMOLOG PROTEIN C"/>
    <property type="match status" value="1"/>
</dbReference>
<keyword evidence="7" id="KW-0274">FAD</keyword>
<protein>
    <submittedName>
        <fullName evidence="17">Respiratory burst oxidase-like protein</fullName>
    </submittedName>
</protein>
<dbReference type="Pfam" id="PF08414">
    <property type="entry name" value="NADPH_Ox"/>
    <property type="match status" value="1"/>
</dbReference>
<dbReference type="PROSITE" id="PS51384">
    <property type="entry name" value="FAD_FR"/>
    <property type="match status" value="1"/>
</dbReference>
<dbReference type="InterPro" id="IPR050369">
    <property type="entry name" value="RBOH/FRE"/>
</dbReference>
<evidence type="ECO:0000256" key="5">
    <source>
        <dbReference type="ARBA" id="ARBA00022692"/>
    </source>
</evidence>
<feature type="non-terminal residue" evidence="17">
    <location>
        <position position="642"/>
    </location>
</feature>
<evidence type="ECO:0000259" key="15">
    <source>
        <dbReference type="PROSITE" id="PS50222"/>
    </source>
</evidence>
<dbReference type="GO" id="GO:0016174">
    <property type="term" value="F:NAD(P)H oxidase H2O2-forming activity"/>
    <property type="evidence" value="ECO:0007669"/>
    <property type="project" value="TreeGrafter"/>
</dbReference>
<comment type="similarity">
    <text evidence="2">Belongs to the RBOH (TC 5.B.1.3) family.</text>
</comment>
<evidence type="ECO:0000256" key="14">
    <source>
        <dbReference type="SAM" id="Phobius"/>
    </source>
</evidence>
<dbReference type="InterPro" id="IPR017938">
    <property type="entry name" value="Riboflavin_synthase-like_b-brl"/>
</dbReference>
<dbReference type="PANTHER" id="PTHR11972">
    <property type="entry name" value="NADPH OXIDASE"/>
    <property type="match status" value="1"/>
</dbReference>
<evidence type="ECO:0000256" key="8">
    <source>
        <dbReference type="ARBA" id="ARBA00022837"/>
    </source>
</evidence>
<keyword evidence="12 14" id="KW-0472">Membrane</keyword>
<dbReference type="Gene3D" id="1.10.238.10">
    <property type="entry name" value="EF-hand"/>
    <property type="match status" value="1"/>
</dbReference>
<dbReference type="STRING" id="57577.A0A2K3PB69"/>
<evidence type="ECO:0000256" key="13">
    <source>
        <dbReference type="SAM" id="MobiDB-lite"/>
    </source>
</evidence>
<dbReference type="CDD" id="cd06186">
    <property type="entry name" value="NOX_Duox_like_FAD_NADP"/>
    <property type="match status" value="1"/>
</dbReference>
<keyword evidence="3" id="KW-0575">Peroxidase</keyword>
<keyword evidence="11" id="KW-0560">Oxidoreductase</keyword>
<dbReference type="SFLD" id="SFLDG01169">
    <property type="entry name" value="NADPH_oxidase_subgroup_(NOX)"/>
    <property type="match status" value="1"/>
</dbReference>
<dbReference type="InterPro" id="IPR011992">
    <property type="entry name" value="EF-hand-dom_pair"/>
</dbReference>
<evidence type="ECO:0000256" key="7">
    <source>
        <dbReference type="ARBA" id="ARBA00022827"/>
    </source>
</evidence>
<evidence type="ECO:0000256" key="11">
    <source>
        <dbReference type="ARBA" id="ARBA00023002"/>
    </source>
</evidence>
<feature type="transmembrane region" description="Helical" evidence="14">
    <location>
        <begin position="384"/>
        <end position="402"/>
    </location>
</feature>
<dbReference type="GO" id="GO:0005886">
    <property type="term" value="C:plasma membrane"/>
    <property type="evidence" value="ECO:0007669"/>
    <property type="project" value="TreeGrafter"/>
</dbReference>
<evidence type="ECO:0000256" key="2">
    <source>
        <dbReference type="ARBA" id="ARBA00007975"/>
    </source>
</evidence>
<feature type="region of interest" description="Disordered" evidence="13">
    <location>
        <begin position="17"/>
        <end position="48"/>
    </location>
</feature>
<gene>
    <name evidence="17" type="ORF">L195_g009167</name>
</gene>
<dbReference type="PROSITE" id="PS00018">
    <property type="entry name" value="EF_HAND_1"/>
    <property type="match status" value="1"/>
</dbReference>
<dbReference type="InterPro" id="IPR013623">
    <property type="entry name" value="NADPH_Ox"/>
</dbReference>
<dbReference type="Proteomes" id="UP000236291">
    <property type="component" value="Unassembled WGS sequence"/>
</dbReference>
<feature type="transmembrane region" description="Helical" evidence="14">
    <location>
        <begin position="439"/>
        <end position="460"/>
    </location>
</feature>
<dbReference type="Pfam" id="PF01794">
    <property type="entry name" value="Ferric_reduct"/>
    <property type="match status" value="1"/>
</dbReference>
<evidence type="ECO:0000256" key="9">
    <source>
        <dbReference type="ARBA" id="ARBA00022857"/>
    </source>
</evidence>
<dbReference type="EMBL" id="ASHM01005355">
    <property type="protein sequence ID" value="PNY12536.1"/>
    <property type="molecule type" value="Genomic_DNA"/>
</dbReference>
<dbReference type="InterPro" id="IPR017927">
    <property type="entry name" value="FAD-bd_FR_type"/>
</dbReference>
<comment type="subcellular location">
    <subcellularLocation>
        <location evidence="1">Membrane</location>
        <topology evidence="1">Multi-pass membrane protein</topology>
    </subcellularLocation>
</comment>
<evidence type="ECO:0000256" key="10">
    <source>
        <dbReference type="ARBA" id="ARBA00022989"/>
    </source>
</evidence>
<evidence type="ECO:0000313" key="18">
    <source>
        <dbReference type="Proteomes" id="UP000236291"/>
    </source>
</evidence>
<dbReference type="AlphaFoldDB" id="A0A2K3PB69"/>
<feature type="domain" description="EF-hand" evidence="15">
    <location>
        <begin position="210"/>
        <end position="245"/>
    </location>
</feature>
<dbReference type="PROSITE" id="PS50222">
    <property type="entry name" value="EF_HAND_2"/>
    <property type="match status" value="1"/>
</dbReference>
<keyword evidence="9" id="KW-0521">NADP</keyword>
<evidence type="ECO:0000259" key="16">
    <source>
        <dbReference type="PROSITE" id="PS51384"/>
    </source>
</evidence>
<dbReference type="InterPro" id="IPR018247">
    <property type="entry name" value="EF_Hand_1_Ca_BS"/>
</dbReference>
<organism evidence="17 18">
    <name type="scientific">Trifolium pratense</name>
    <name type="common">Red clover</name>
    <dbReference type="NCBI Taxonomy" id="57577"/>
    <lineage>
        <taxon>Eukaryota</taxon>
        <taxon>Viridiplantae</taxon>
        <taxon>Streptophyta</taxon>
        <taxon>Embryophyta</taxon>
        <taxon>Tracheophyta</taxon>
        <taxon>Spermatophyta</taxon>
        <taxon>Magnoliopsida</taxon>
        <taxon>eudicotyledons</taxon>
        <taxon>Gunneridae</taxon>
        <taxon>Pentapetalae</taxon>
        <taxon>rosids</taxon>
        <taxon>fabids</taxon>
        <taxon>Fabales</taxon>
        <taxon>Fabaceae</taxon>
        <taxon>Papilionoideae</taxon>
        <taxon>50 kb inversion clade</taxon>
        <taxon>NPAAA clade</taxon>
        <taxon>Hologalegina</taxon>
        <taxon>IRL clade</taxon>
        <taxon>Trifolieae</taxon>
        <taxon>Trifolium</taxon>
    </lineage>
</organism>
<dbReference type="SUPFAM" id="SSF47473">
    <property type="entry name" value="EF-hand"/>
    <property type="match status" value="1"/>
</dbReference>
<feature type="transmembrane region" description="Helical" evidence="14">
    <location>
        <begin position="505"/>
        <end position="525"/>
    </location>
</feature>
<dbReference type="InterPro" id="IPR013112">
    <property type="entry name" value="FAD-bd_8"/>
</dbReference>
<keyword evidence="10 14" id="KW-1133">Transmembrane helix</keyword>
<dbReference type="FunFam" id="2.40.30.10:FF:000019">
    <property type="entry name" value="Respiratory burst oxidase homolog A"/>
    <property type="match status" value="1"/>
</dbReference>
<feature type="transmembrane region" description="Helical" evidence="14">
    <location>
        <begin position="537"/>
        <end position="554"/>
    </location>
</feature>
<dbReference type="InterPro" id="IPR002048">
    <property type="entry name" value="EF_hand_dom"/>
</dbReference>
<proteinExistence type="inferred from homology"/>
<keyword evidence="6" id="KW-0479">Metal-binding</keyword>
<dbReference type="GO" id="GO:0005509">
    <property type="term" value="F:calcium ion binding"/>
    <property type="evidence" value="ECO:0007669"/>
    <property type="project" value="InterPro"/>
</dbReference>
<dbReference type="SUPFAM" id="SSF63380">
    <property type="entry name" value="Riboflavin synthase domain-like"/>
    <property type="match status" value="1"/>
</dbReference>
<evidence type="ECO:0000256" key="12">
    <source>
        <dbReference type="ARBA" id="ARBA00023136"/>
    </source>
</evidence>
<evidence type="ECO:0000256" key="4">
    <source>
        <dbReference type="ARBA" id="ARBA00022630"/>
    </source>
</evidence>